<evidence type="ECO:0000256" key="6">
    <source>
        <dbReference type="ARBA" id="ARBA00023004"/>
    </source>
</evidence>
<dbReference type="InterPro" id="IPR023996">
    <property type="entry name" value="TonB-dep_OMP_SusC/RagA"/>
</dbReference>
<proteinExistence type="inferred from homology"/>
<keyword evidence="8 10" id="KW-0472">Membrane</keyword>
<reference evidence="13" key="2">
    <citation type="submission" date="2020-09" db="EMBL/GenBank/DDBJ databases">
        <authorList>
            <person name="Sun Q."/>
            <person name="Sedlacek I."/>
        </authorList>
    </citation>
    <scope>NUCLEOTIDE SEQUENCE</scope>
    <source>
        <strain evidence="13">CCM 8711</strain>
    </source>
</reference>
<sequence length="1247" mass="136694">MNFRAILIAMPLAWPNLKQLLRIMKLSTLLLLIGFLQVSAKSFSQVTLSEKHSPLEKVLSKIEKQTGYNFIYDEDKLKVPFINVSVHNVSIEKALDACFTGLPATYSIIGNTVILKPASPSVLEKIRSFLSFSIPVKGIITDTAGNPLRGATVFFVKKAKGQPTRNAKPLVATSPIVVGGSEGMLVPSEAKAPATSGDLTYMTDNTGSFNFDAEVGDELGISYIGYKTVIIKVTEKMPFQNIVLHSNTMQLVEVRVQTGYQTLSKERATGSFSKPDMNVFGNRSSSLDVISRLEGQIPGLVLTPIGLTNGYDFDPTTGAKTQRAVIRGENTIRLNSQPLYVVNGVIVPDFSVVNVDDIADVTVLRDAAAAAIWGARAANGVIVVTTKGGAKNQGLKIAYNGFINFEGKPDFDYARKRYLSSSQYIDVAKQLFDPVNYDYGSINSQYNFYGPIAPSLQVLYNQQQGLISAATASAQLDSMARIDNSSQVKDLFYRNAYTTNHTLSASGGTRTYSVYGSLGYANSQSSAIGTGNSAYKINLSQSFTPNDRFSFSLSTQLANNTSSSKSGLSLGADVLPYQLFNDANGNPINIPYLSGWTPDVIKDLSAQSGIDLGTYQPFDELDYKRRKSNTYAVNVVGNASVRLWKGLKYLGTYGYSVSPTSMISTQDNKAFSYRKQLLDNAFAGSPPTYLIPVDGQYYESANNNQRRWTVRNQLAYNYSGRGGNDLLSLQGGQEANELFSTGSTRSIYGYDPQLQTYPLLDYYTLNQGVFGTIGGFGGFVNQPFREDETTTRYSSYFALASYTLNNKYSIDASWRTDHSNLFGSDVSAQNKPAYSAGLKWNVKNEPFMAGVKWLDALALRGTYGVMGNSPYAGGATVYDVLSAEQTNYLYSLIGGPAYRLSGARNSKLSWEATHTTNIGVDFAVLQSRLYGSVEYYHKKTIDLLGDSPVNFFTGSTSSTANIGKLVNNGINITLNSTNVTSRNFTWQSSLILGRNTNKIVEYEIPTSSQNAPSYLISGAYVVGYSRNSLFAYKYAGLNNLGYPQVYLKDGSFTSDPNKPTRDDLIYMGTTIPKVNGGFSNNFRYKQFRLAVNMYYSLGGKMRRDMNPTYNGFISTSNNLGGNLNVEFLERWQKPGDEKTTDIPGYLSVENSSARNTQFYTAADINVVSSSYLKLNEASLSYDLSPGVLRLLKVGSASVRLQLNNVLLWKANKFGINPEFQDPNAFYGGARIMPINQHTITLGANINF</sequence>
<feature type="domain" description="Secretin/TonB short N-terminal" evidence="12">
    <location>
        <begin position="68"/>
        <end position="118"/>
    </location>
</feature>
<comment type="caution">
    <text evidence="13">The sequence shown here is derived from an EMBL/GenBank/DDBJ whole genome shotgun (WGS) entry which is preliminary data.</text>
</comment>
<protein>
    <submittedName>
        <fullName evidence="13">SusC/RagA family TonB-linked outer membrane protein</fullName>
    </submittedName>
</protein>
<evidence type="ECO:0000256" key="5">
    <source>
        <dbReference type="ARBA" id="ARBA00022692"/>
    </source>
</evidence>
<evidence type="ECO:0000313" key="13">
    <source>
        <dbReference type="EMBL" id="GGI51103.1"/>
    </source>
</evidence>
<dbReference type="SUPFAM" id="SSF49464">
    <property type="entry name" value="Carboxypeptidase regulatory domain-like"/>
    <property type="match status" value="1"/>
</dbReference>
<evidence type="ECO:0000256" key="4">
    <source>
        <dbReference type="ARBA" id="ARBA00022496"/>
    </source>
</evidence>
<evidence type="ECO:0000256" key="7">
    <source>
        <dbReference type="ARBA" id="ARBA00023077"/>
    </source>
</evidence>
<keyword evidence="2 10" id="KW-0813">Transport</keyword>
<dbReference type="InterPro" id="IPR008969">
    <property type="entry name" value="CarboxyPept-like_regulatory"/>
</dbReference>
<accession>A0A917J984</accession>
<dbReference type="SUPFAM" id="SSF56935">
    <property type="entry name" value="Porins"/>
    <property type="match status" value="1"/>
</dbReference>
<evidence type="ECO:0000256" key="3">
    <source>
        <dbReference type="ARBA" id="ARBA00022452"/>
    </source>
</evidence>
<keyword evidence="4" id="KW-0406">Ion transport</keyword>
<keyword evidence="6" id="KW-0408">Iron</keyword>
<dbReference type="Pfam" id="PF07715">
    <property type="entry name" value="Plug"/>
    <property type="match status" value="1"/>
</dbReference>
<dbReference type="InterPro" id="IPR039426">
    <property type="entry name" value="TonB-dep_rcpt-like"/>
</dbReference>
<evidence type="ECO:0000256" key="8">
    <source>
        <dbReference type="ARBA" id="ARBA00023136"/>
    </source>
</evidence>
<keyword evidence="5 10" id="KW-0812">Transmembrane</keyword>
<evidence type="ECO:0000313" key="14">
    <source>
        <dbReference type="Proteomes" id="UP000662074"/>
    </source>
</evidence>
<dbReference type="InterPro" id="IPR011662">
    <property type="entry name" value="Secretin/TonB_short_N"/>
</dbReference>
<evidence type="ECO:0000256" key="10">
    <source>
        <dbReference type="PROSITE-ProRule" id="PRU01360"/>
    </source>
</evidence>
<organism evidence="13 14">
    <name type="scientific">Mucilaginibacter galii</name>
    <dbReference type="NCBI Taxonomy" id="2005073"/>
    <lineage>
        <taxon>Bacteria</taxon>
        <taxon>Pseudomonadati</taxon>
        <taxon>Bacteroidota</taxon>
        <taxon>Sphingobacteriia</taxon>
        <taxon>Sphingobacteriales</taxon>
        <taxon>Sphingobacteriaceae</taxon>
        <taxon>Mucilaginibacter</taxon>
    </lineage>
</organism>
<dbReference type="Proteomes" id="UP000662074">
    <property type="component" value="Unassembled WGS sequence"/>
</dbReference>
<keyword evidence="9 10" id="KW-0998">Cell outer membrane</keyword>
<dbReference type="PROSITE" id="PS52016">
    <property type="entry name" value="TONB_DEPENDENT_REC_3"/>
    <property type="match status" value="1"/>
</dbReference>
<keyword evidence="7 11" id="KW-0798">TonB box</keyword>
<evidence type="ECO:0000256" key="9">
    <source>
        <dbReference type="ARBA" id="ARBA00023237"/>
    </source>
</evidence>
<name>A0A917J984_9SPHI</name>
<comment type="similarity">
    <text evidence="10 11">Belongs to the TonB-dependent receptor family.</text>
</comment>
<dbReference type="GO" id="GO:0006826">
    <property type="term" value="P:iron ion transport"/>
    <property type="evidence" value="ECO:0007669"/>
    <property type="project" value="UniProtKB-KW"/>
</dbReference>
<dbReference type="InterPro" id="IPR000531">
    <property type="entry name" value="Beta-barrel_TonB"/>
</dbReference>
<reference evidence="13" key="1">
    <citation type="journal article" date="2014" name="Int. J. Syst. Evol. Microbiol.">
        <title>Complete genome sequence of Corynebacterium casei LMG S-19264T (=DSM 44701T), isolated from a smear-ripened cheese.</title>
        <authorList>
            <consortium name="US DOE Joint Genome Institute (JGI-PGF)"/>
            <person name="Walter F."/>
            <person name="Albersmeier A."/>
            <person name="Kalinowski J."/>
            <person name="Ruckert C."/>
        </authorList>
    </citation>
    <scope>NUCLEOTIDE SEQUENCE</scope>
    <source>
        <strain evidence="13">CCM 8711</strain>
    </source>
</reference>
<dbReference type="InterPro" id="IPR012910">
    <property type="entry name" value="Plug_dom"/>
</dbReference>
<gene>
    <name evidence="13" type="ORF">GCM10011425_23150</name>
</gene>
<dbReference type="GO" id="GO:0009279">
    <property type="term" value="C:cell outer membrane"/>
    <property type="evidence" value="ECO:0007669"/>
    <property type="project" value="UniProtKB-SubCell"/>
</dbReference>
<dbReference type="NCBIfam" id="TIGR04057">
    <property type="entry name" value="SusC_RagA_signa"/>
    <property type="match status" value="1"/>
</dbReference>
<dbReference type="InterPro" id="IPR036942">
    <property type="entry name" value="Beta-barrel_TonB_sf"/>
</dbReference>
<comment type="subcellular location">
    <subcellularLocation>
        <location evidence="1 10">Cell outer membrane</location>
        <topology evidence="1 10">Multi-pass membrane protein</topology>
    </subcellularLocation>
</comment>
<evidence type="ECO:0000256" key="1">
    <source>
        <dbReference type="ARBA" id="ARBA00004571"/>
    </source>
</evidence>
<keyword evidence="14" id="KW-1185">Reference proteome</keyword>
<dbReference type="NCBIfam" id="TIGR04056">
    <property type="entry name" value="OMP_RagA_SusC"/>
    <property type="match status" value="1"/>
</dbReference>
<keyword evidence="3 10" id="KW-1134">Transmembrane beta strand</keyword>
<evidence type="ECO:0000259" key="12">
    <source>
        <dbReference type="SMART" id="SM00965"/>
    </source>
</evidence>
<keyword evidence="4" id="KW-0410">Iron transport</keyword>
<dbReference type="InterPro" id="IPR023997">
    <property type="entry name" value="TonB-dep_OMP_SusC/RagA_CS"/>
</dbReference>
<dbReference type="AlphaFoldDB" id="A0A917J984"/>
<dbReference type="Gene3D" id="2.40.170.20">
    <property type="entry name" value="TonB-dependent receptor, beta-barrel domain"/>
    <property type="match status" value="1"/>
</dbReference>
<dbReference type="SMART" id="SM00965">
    <property type="entry name" value="STN"/>
    <property type="match status" value="1"/>
</dbReference>
<evidence type="ECO:0000256" key="2">
    <source>
        <dbReference type="ARBA" id="ARBA00022448"/>
    </source>
</evidence>
<dbReference type="InterPro" id="IPR037066">
    <property type="entry name" value="Plug_dom_sf"/>
</dbReference>
<evidence type="ECO:0000256" key="11">
    <source>
        <dbReference type="RuleBase" id="RU003357"/>
    </source>
</evidence>
<dbReference type="Gene3D" id="2.170.130.10">
    <property type="entry name" value="TonB-dependent receptor, plug domain"/>
    <property type="match status" value="1"/>
</dbReference>
<dbReference type="Pfam" id="PF07660">
    <property type="entry name" value="STN"/>
    <property type="match status" value="1"/>
</dbReference>
<dbReference type="EMBL" id="BMDO01000006">
    <property type="protein sequence ID" value="GGI51103.1"/>
    <property type="molecule type" value="Genomic_DNA"/>
</dbReference>
<dbReference type="Pfam" id="PF00593">
    <property type="entry name" value="TonB_dep_Rec_b-barrel"/>
    <property type="match status" value="1"/>
</dbReference>